<gene>
    <name evidence="1" type="ORF">RSSM_04848</name>
</gene>
<dbReference type="Proteomes" id="UP000011885">
    <property type="component" value="Unassembled WGS sequence"/>
</dbReference>
<comment type="caution">
    <text evidence="1">The sequence shown here is derived from an EMBL/GenBank/DDBJ whole genome shotgun (WGS) entry which is preliminary data.</text>
</comment>
<evidence type="ECO:0000313" key="2">
    <source>
        <dbReference type="Proteomes" id="UP000011885"/>
    </source>
</evidence>
<reference evidence="1 2" key="1">
    <citation type="journal article" date="2013" name="Mar. Genomics">
        <title>Expression of sulfatases in Rhodopirellula baltica and the diversity of sulfatases in the genus Rhodopirellula.</title>
        <authorList>
            <person name="Wegner C.E."/>
            <person name="Richter-Heitmann T."/>
            <person name="Klindworth A."/>
            <person name="Klockow C."/>
            <person name="Richter M."/>
            <person name="Achstetter T."/>
            <person name="Glockner F.O."/>
            <person name="Harder J."/>
        </authorList>
    </citation>
    <scope>NUCLEOTIDE SEQUENCE [LARGE SCALE GENOMIC DNA]</scope>
    <source>
        <strain evidence="1 2">SM41</strain>
    </source>
</reference>
<accession>M5TWY7</accession>
<proteinExistence type="predicted"/>
<dbReference type="PATRIC" id="fig|1263870.3.peg.5128"/>
<evidence type="ECO:0000313" key="1">
    <source>
        <dbReference type="EMBL" id="EMI53707.1"/>
    </source>
</evidence>
<dbReference type="AlphaFoldDB" id="M5TWY7"/>
<dbReference type="EMBL" id="ANOH01000334">
    <property type="protein sequence ID" value="EMI53707.1"/>
    <property type="molecule type" value="Genomic_DNA"/>
</dbReference>
<keyword evidence="2" id="KW-1185">Reference proteome</keyword>
<protein>
    <submittedName>
        <fullName evidence="1">Uncharacterized protein</fullName>
    </submittedName>
</protein>
<name>M5TWY7_9BACT</name>
<organism evidence="1 2">
    <name type="scientific">Rhodopirellula sallentina SM41</name>
    <dbReference type="NCBI Taxonomy" id="1263870"/>
    <lineage>
        <taxon>Bacteria</taxon>
        <taxon>Pseudomonadati</taxon>
        <taxon>Planctomycetota</taxon>
        <taxon>Planctomycetia</taxon>
        <taxon>Pirellulales</taxon>
        <taxon>Pirellulaceae</taxon>
        <taxon>Rhodopirellula</taxon>
    </lineage>
</organism>
<sequence length="40" mass="4286">MFLDAIAGRGPSALALLARMLGARVSWQQAASGELTRHVY</sequence>